<dbReference type="EMBL" id="CP040330">
    <property type="protein sequence ID" value="QCS41606.1"/>
    <property type="molecule type" value="Genomic_DNA"/>
</dbReference>
<name>A0A4V1FZA5_9EURY</name>
<dbReference type="RefSeq" id="WP_138244113.1">
    <property type="nucleotide sequence ID" value="NZ_CP040330.1"/>
</dbReference>
<dbReference type="KEGG" id="nvr:FEJ81_04280"/>
<sequence>MSGDRAVSTVVDVTMALLLISASVLLVGLHLSDSDDEFDDDRADRTAELLGESTLSVRYSLADTAPIDDRAGEYHRTEYGSATGLLADAAVANARIDGTRIRPAGDEFETAVDASIGSALVGSSGDFYAVAEWEPYDNASINGTATAGERPPPTADVSSVTLTASSGLPAVDSDEIERAYLDGGTDWNEYLGDRTDRVETPQNESFEAAGMVVGSAIVDGYFPPADTQRTLESQGVSHELAVFRYERMVAPLEYEFTGTTNPDHHGPLKRNEADAVEANAQVLRGLEDADAFGRDGLGHWIGADLQTALAPEIAAIEAEYDGQRRDEEIAALLADEISTADVTITIQTWTHD</sequence>
<dbReference type="GeneID" id="40264462"/>
<proteinExistence type="predicted"/>
<evidence type="ECO:0000313" key="1">
    <source>
        <dbReference type="EMBL" id="QCS41606.1"/>
    </source>
</evidence>
<organism evidence="1 2">
    <name type="scientific">Natrinema versiforme</name>
    <dbReference type="NCBI Taxonomy" id="88724"/>
    <lineage>
        <taxon>Archaea</taxon>
        <taxon>Methanobacteriati</taxon>
        <taxon>Methanobacteriota</taxon>
        <taxon>Stenosarchaea group</taxon>
        <taxon>Halobacteria</taxon>
        <taxon>Halobacteriales</taxon>
        <taxon>Natrialbaceae</taxon>
        <taxon>Natrinema</taxon>
    </lineage>
</organism>
<dbReference type="Pfam" id="PF23955">
    <property type="entry name" value="DUF7284"/>
    <property type="match status" value="1"/>
</dbReference>
<reference evidence="2" key="1">
    <citation type="submission" date="2019-05" db="EMBL/GenBank/DDBJ databases">
        <title>Genome sequence and methylation pattern of the halophilic Archaeon Natrinema versiforme BOL5-4.</title>
        <authorList>
            <person name="DasSarma P."/>
            <person name="Anton B.P."/>
            <person name="DasSarma S.L."/>
            <person name="Martinez F.L."/>
            <person name="Guzman D."/>
            <person name="Roberts R.J."/>
            <person name="DasSarma S."/>
        </authorList>
    </citation>
    <scope>NUCLEOTIDE SEQUENCE [LARGE SCALE GENOMIC DNA]</scope>
    <source>
        <strain evidence="2">BOL5-4</strain>
    </source>
</reference>
<evidence type="ECO:0000313" key="2">
    <source>
        <dbReference type="Proteomes" id="UP000302218"/>
    </source>
</evidence>
<gene>
    <name evidence="1" type="ORF">FEJ81_04280</name>
</gene>
<dbReference type="InterPro" id="IPR055708">
    <property type="entry name" value="DUF7284"/>
</dbReference>
<dbReference type="OrthoDB" id="203217at2157"/>
<protein>
    <submittedName>
        <fullName evidence="1">Uncharacterized protein</fullName>
    </submittedName>
</protein>
<dbReference type="Proteomes" id="UP000302218">
    <property type="component" value="Chromosome"/>
</dbReference>
<accession>A0A4V1FZA5</accession>
<dbReference type="AlphaFoldDB" id="A0A4V1FZA5"/>